<accession>A0A2P2QNQ2</accession>
<sequence length="104" mass="11411">MTKFGASPALYSLHKTSLACNTFSTLINPFISTENVMISGLMPSLSILSSNCTDSSSNPFLHNISTNVVYAMHPTVTPFIFILSRRLLATSNFVCLQKPLKRDP</sequence>
<name>A0A2P2QNQ2_RHIMU</name>
<dbReference type="AlphaFoldDB" id="A0A2P2QNQ2"/>
<organism evidence="1">
    <name type="scientific">Rhizophora mucronata</name>
    <name type="common">Asiatic mangrove</name>
    <dbReference type="NCBI Taxonomy" id="61149"/>
    <lineage>
        <taxon>Eukaryota</taxon>
        <taxon>Viridiplantae</taxon>
        <taxon>Streptophyta</taxon>
        <taxon>Embryophyta</taxon>
        <taxon>Tracheophyta</taxon>
        <taxon>Spermatophyta</taxon>
        <taxon>Magnoliopsida</taxon>
        <taxon>eudicotyledons</taxon>
        <taxon>Gunneridae</taxon>
        <taxon>Pentapetalae</taxon>
        <taxon>rosids</taxon>
        <taxon>fabids</taxon>
        <taxon>Malpighiales</taxon>
        <taxon>Rhizophoraceae</taxon>
        <taxon>Rhizophora</taxon>
    </lineage>
</organism>
<proteinExistence type="predicted"/>
<protein>
    <submittedName>
        <fullName evidence="1">Uncharacterized protein</fullName>
    </submittedName>
</protein>
<evidence type="ECO:0000313" key="1">
    <source>
        <dbReference type="EMBL" id="MBX68514.1"/>
    </source>
</evidence>
<reference evidence="1" key="1">
    <citation type="submission" date="2018-02" db="EMBL/GenBank/DDBJ databases">
        <title>Rhizophora mucronata_Transcriptome.</title>
        <authorList>
            <person name="Meera S.P."/>
            <person name="Sreeshan A."/>
            <person name="Augustine A."/>
        </authorList>
    </citation>
    <scope>NUCLEOTIDE SEQUENCE</scope>
    <source>
        <tissue evidence="1">Leaf</tissue>
    </source>
</reference>
<dbReference type="EMBL" id="GGEC01088030">
    <property type="protein sequence ID" value="MBX68514.1"/>
    <property type="molecule type" value="Transcribed_RNA"/>
</dbReference>